<accession>A0A1L0B1G4</accession>
<evidence type="ECO:0000256" key="2">
    <source>
        <dbReference type="SAM" id="MobiDB-lite"/>
    </source>
</evidence>
<name>A0A1L0B1G4_9ASCO</name>
<evidence type="ECO:0000313" key="4">
    <source>
        <dbReference type="Proteomes" id="UP000183365"/>
    </source>
</evidence>
<sequence>MSSDSEQKEEIINSIEEDKDLLMSSSEPEFNDEHGLAENNGEALNEEPNDIQNDNNGSPSAKIDDSEASKNVELSVVKDTVPKPIQADQVEIIHETPKSPELDEPAEVIEEQKTEEQTKEQARLKKLEEARKKIEKLKNKKNINSNQGKESTPLKEDNLNKSESDEGKIITEDDKLSELQNTIVNLNNIIKEKDSEIVKLKAELIKEKQLNKDLQSQIKTPGSTYVNPQSVSYETIDFNKWKNYKIDMSEWRSIGSGPIVQF</sequence>
<organism evidence="3 4">
    <name type="scientific">Hanseniaspora guilliermondii</name>
    <dbReference type="NCBI Taxonomy" id="56406"/>
    <lineage>
        <taxon>Eukaryota</taxon>
        <taxon>Fungi</taxon>
        <taxon>Dikarya</taxon>
        <taxon>Ascomycota</taxon>
        <taxon>Saccharomycotina</taxon>
        <taxon>Saccharomycetes</taxon>
        <taxon>Saccharomycodales</taxon>
        <taxon>Saccharomycodaceae</taxon>
        <taxon>Hanseniaspora</taxon>
    </lineage>
</organism>
<dbReference type="AlphaFoldDB" id="A0A1L0B1G4"/>
<dbReference type="EMBL" id="FQNF01000044">
    <property type="protein sequence ID" value="SGZ40250.1"/>
    <property type="molecule type" value="Genomic_DNA"/>
</dbReference>
<feature type="compositionally biased region" description="Basic and acidic residues" evidence="2">
    <location>
        <begin position="1"/>
        <end position="11"/>
    </location>
</feature>
<feature type="compositionally biased region" description="Basic and acidic residues" evidence="2">
    <location>
        <begin position="110"/>
        <end position="132"/>
    </location>
</feature>
<feature type="region of interest" description="Disordered" evidence="2">
    <location>
        <begin position="1"/>
        <end position="168"/>
    </location>
</feature>
<evidence type="ECO:0000313" key="3">
    <source>
        <dbReference type="EMBL" id="SGZ40250.1"/>
    </source>
</evidence>
<feature type="compositionally biased region" description="Polar residues" evidence="2">
    <location>
        <begin position="50"/>
        <end position="59"/>
    </location>
</feature>
<dbReference type="VEuPathDB" id="FungiDB:HGUI_02450"/>
<dbReference type="OrthoDB" id="4036611at2759"/>
<evidence type="ECO:0000256" key="1">
    <source>
        <dbReference type="SAM" id="Coils"/>
    </source>
</evidence>
<gene>
    <name evidence="3" type="ORF">HGUI_02450</name>
</gene>
<keyword evidence="4" id="KW-1185">Reference proteome</keyword>
<feature type="compositionally biased region" description="Basic and acidic residues" evidence="2">
    <location>
        <begin position="91"/>
        <end position="101"/>
    </location>
</feature>
<dbReference type="Proteomes" id="UP000183365">
    <property type="component" value="Unassembled WGS sequence"/>
</dbReference>
<keyword evidence="1" id="KW-0175">Coiled coil</keyword>
<feature type="coiled-coil region" evidence="1">
    <location>
        <begin position="176"/>
        <end position="217"/>
    </location>
</feature>
<protein>
    <submittedName>
        <fullName evidence="3">Uncharacterized protein</fullName>
    </submittedName>
</protein>
<reference evidence="4" key="1">
    <citation type="submission" date="2016-11" db="EMBL/GenBank/DDBJ databases">
        <authorList>
            <person name="Guldener U."/>
        </authorList>
    </citation>
    <scope>NUCLEOTIDE SEQUENCE [LARGE SCALE GENOMIC DNA]</scope>
</reference>
<proteinExistence type="predicted"/>
<feature type="compositionally biased region" description="Basic and acidic residues" evidence="2">
    <location>
        <begin position="152"/>
        <end position="168"/>
    </location>
</feature>